<dbReference type="AlphaFoldDB" id="A0AAV2QKG9"/>
<gene>
    <name evidence="1" type="ORF">MNOR_LOCUS13171</name>
</gene>
<proteinExistence type="predicted"/>
<dbReference type="EMBL" id="CAXKWB010007449">
    <property type="protein sequence ID" value="CAL4087197.1"/>
    <property type="molecule type" value="Genomic_DNA"/>
</dbReference>
<comment type="caution">
    <text evidence="1">The sequence shown here is derived from an EMBL/GenBank/DDBJ whole genome shotgun (WGS) entry which is preliminary data.</text>
</comment>
<organism evidence="1 2">
    <name type="scientific">Meganyctiphanes norvegica</name>
    <name type="common">Northern krill</name>
    <name type="synonym">Thysanopoda norvegica</name>
    <dbReference type="NCBI Taxonomy" id="48144"/>
    <lineage>
        <taxon>Eukaryota</taxon>
        <taxon>Metazoa</taxon>
        <taxon>Ecdysozoa</taxon>
        <taxon>Arthropoda</taxon>
        <taxon>Crustacea</taxon>
        <taxon>Multicrustacea</taxon>
        <taxon>Malacostraca</taxon>
        <taxon>Eumalacostraca</taxon>
        <taxon>Eucarida</taxon>
        <taxon>Euphausiacea</taxon>
        <taxon>Euphausiidae</taxon>
        <taxon>Meganyctiphanes</taxon>
    </lineage>
</organism>
<evidence type="ECO:0000313" key="2">
    <source>
        <dbReference type="Proteomes" id="UP001497623"/>
    </source>
</evidence>
<name>A0AAV2QKG9_MEGNR</name>
<reference evidence="1 2" key="1">
    <citation type="submission" date="2024-05" db="EMBL/GenBank/DDBJ databases">
        <authorList>
            <person name="Wallberg A."/>
        </authorList>
    </citation>
    <scope>NUCLEOTIDE SEQUENCE [LARGE SCALE GENOMIC DNA]</scope>
</reference>
<sequence length="135" mass="14851">MFYIIGKGVPGLPHLEGLLAIFCPMWICIVFQWTHTLDIIQVTHSRGPTPTLLSNTAPPINRVLFVAGMVGWREGSAAIPTSTYHLKVTVMELSNRGFGSHTMPYIALSSGTRLKIGYVYAHAKLIVMLKLTIVS</sequence>
<accession>A0AAV2QKG9</accession>
<keyword evidence="2" id="KW-1185">Reference proteome</keyword>
<evidence type="ECO:0000313" key="1">
    <source>
        <dbReference type="EMBL" id="CAL4087197.1"/>
    </source>
</evidence>
<dbReference type="Proteomes" id="UP001497623">
    <property type="component" value="Unassembled WGS sequence"/>
</dbReference>
<protein>
    <submittedName>
        <fullName evidence="1">Uncharacterized protein</fullName>
    </submittedName>
</protein>